<accession>A0ABU7CA93</accession>
<name>A0ABU7CA93_9TELE</name>
<proteinExistence type="predicted"/>
<comment type="caution">
    <text evidence="1">The sequence shown here is derived from an EMBL/GenBank/DDBJ whole genome shotgun (WGS) entry which is preliminary data.</text>
</comment>
<evidence type="ECO:0000313" key="2">
    <source>
        <dbReference type="Proteomes" id="UP001345963"/>
    </source>
</evidence>
<gene>
    <name evidence="1" type="ORF">ATANTOWER_009718</name>
</gene>
<sequence length="109" mass="12365">LPSQFFLHLFFPLSSPPQATPRTCDLTDSLMLHYPYTSLSMSASLKAMFTYVASKLGHELDAHGHMKGLKWWQTGEIWTLCPSFSLCVSLIILLLKNNTKHHLLFLSLT</sequence>
<reference evidence="1 2" key="1">
    <citation type="submission" date="2021-07" db="EMBL/GenBank/DDBJ databases">
        <authorList>
            <person name="Palmer J.M."/>
        </authorList>
    </citation>
    <scope>NUCLEOTIDE SEQUENCE [LARGE SCALE GENOMIC DNA]</scope>
    <source>
        <strain evidence="1 2">AT_MEX2019</strain>
        <tissue evidence="1">Muscle</tissue>
    </source>
</reference>
<keyword evidence="2" id="KW-1185">Reference proteome</keyword>
<evidence type="ECO:0000313" key="1">
    <source>
        <dbReference type="EMBL" id="MED6259892.1"/>
    </source>
</evidence>
<dbReference type="EMBL" id="JAHUTI010088534">
    <property type="protein sequence ID" value="MED6259892.1"/>
    <property type="molecule type" value="Genomic_DNA"/>
</dbReference>
<feature type="non-terminal residue" evidence="1">
    <location>
        <position position="1"/>
    </location>
</feature>
<dbReference type="Proteomes" id="UP001345963">
    <property type="component" value="Unassembled WGS sequence"/>
</dbReference>
<organism evidence="1 2">
    <name type="scientific">Ataeniobius toweri</name>
    <dbReference type="NCBI Taxonomy" id="208326"/>
    <lineage>
        <taxon>Eukaryota</taxon>
        <taxon>Metazoa</taxon>
        <taxon>Chordata</taxon>
        <taxon>Craniata</taxon>
        <taxon>Vertebrata</taxon>
        <taxon>Euteleostomi</taxon>
        <taxon>Actinopterygii</taxon>
        <taxon>Neopterygii</taxon>
        <taxon>Teleostei</taxon>
        <taxon>Neoteleostei</taxon>
        <taxon>Acanthomorphata</taxon>
        <taxon>Ovalentaria</taxon>
        <taxon>Atherinomorphae</taxon>
        <taxon>Cyprinodontiformes</taxon>
        <taxon>Goodeidae</taxon>
        <taxon>Ataeniobius</taxon>
    </lineage>
</organism>
<protein>
    <submittedName>
        <fullName evidence="1">Uncharacterized protein</fullName>
    </submittedName>
</protein>